<dbReference type="eggNOG" id="KOG4362">
    <property type="taxonomic scope" value="Eukaryota"/>
</dbReference>
<dbReference type="PROSITE" id="PS50088">
    <property type="entry name" value="ANK_REPEAT"/>
    <property type="match status" value="3"/>
</dbReference>
<dbReference type="PROSITE" id="PS50297">
    <property type="entry name" value="ANK_REP_REGION"/>
    <property type="match status" value="3"/>
</dbReference>
<dbReference type="GO" id="GO:0085020">
    <property type="term" value="P:protein K6-linked ubiquitination"/>
    <property type="evidence" value="ECO:0000318"/>
    <property type="project" value="GO_Central"/>
</dbReference>
<dbReference type="InterPro" id="IPR036420">
    <property type="entry name" value="BRCT_dom_sf"/>
</dbReference>
<dbReference type="SUPFAM" id="SSF52113">
    <property type="entry name" value="BRCT domain"/>
    <property type="match status" value="1"/>
</dbReference>
<protein>
    <recommendedName>
        <fullName evidence="12">BRCA1-associated RING domain protein 1</fullName>
    </recommendedName>
</protein>
<dbReference type="AlphaFoldDB" id="E9GF56"/>
<dbReference type="InterPro" id="IPR001841">
    <property type="entry name" value="Znf_RING"/>
</dbReference>
<dbReference type="PhylomeDB" id="E9GF56"/>
<evidence type="ECO:0000256" key="3">
    <source>
        <dbReference type="ARBA" id="ARBA00022771"/>
    </source>
</evidence>
<dbReference type="SUPFAM" id="SSF48403">
    <property type="entry name" value="Ankyrin repeat"/>
    <property type="match status" value="1"/>
</dbReference>
<dbReference type="Pfam" id="PF12796">
    <property type="entry name" value="Ank_2"/>
    <property type="match status" value="1"/>
</dbReference>
<dbReference type="GO" id="GO:0070531">
    <property type="term" value="C:BRCA1-A complex"/>
    <property type="evidence" value="ECO:0000318"/>
    <property type="project" value="GO_Central"/>
</dbReference>
<evidence type="ECO:0000313" key="10">
    <source>
        <dbReference type="EMBL" id="EFX81945.1"/>
    </source>
</evidence>
<dbReference type="PANTHER" id="PTHR24171:SF8">
    <property type="entry name" value="BRCA1-ASSOCIATED RING DOMAIN PROTEIN 1"/>
    <property type="match status" value="1"/>
</dbReference>
<keyword evidence="11" id="KW-1185">Reference proteome</keyword>
<feature type="domain" description="BRCT" evidence="9">
    <location>
        <begin position="424"/>
        <end position="534"/>
    </location>
</feature>
<dbReference type="CDD" id="cd17720">
    <property type="entry name" value="BRCT_Bard1_rpt2"/>
    <property type="match status" value="1"/>
</dbReference>
<dbReference type="PROSITE" id="PS00518">
    <property type="entry name" value="ZF_RING_1"/>
    <property type="match status" value="1"/>
</dbReference>
<evidence type="ECO:0000256" key="4">
    <source>
        <dbReference type="ARBA" id="ARBA00022833"/>
    </source>
</evidence>
<evidence type="ECO:0000256" key="2">
    <source>
        <dbReference type="ARBA" id="ARBA00022737"/>
    </source>
</evidence>
<dbReference type="Gene3D" id="3.30.40.10">
    <property type="entry name" value="Zinc/RING finger domain, C3HC4 (zinc finger)"/>
    <property type="match status" value="1"/>
</dbReference>
<accession>E9GF56</accession>
<dbReference type="InterPro" id="IPR002110">
    <property type="entry name" value="Ankyrin_rpt"/>
</dbReference>
<evidence type="ECO:0000256" key="7">
    <source>
        <dbReference type="PROSITE-ProRule" id="PRU00175"/>
    </source>
</evidence>
<feature type="repeat" description="ANK" evidence="6">
    <location>
        <begin position="243"/>
        <end position="275"/>
    </location>
</feature>
<dbReference type="Gene3D" id="1.25.40.20">
    <property type="entry name" value="Ankyrin repeat-containing domain"/>
    <property type="match status" value="1"/>
</dbReference>
<feature type="domain" description="RING-type" evidence="8">
    <location>
        <begin position="29"/>
        <end position="65"/>
    </location>
</feature>
<dbReference type="HOGENOM" id="CLU_021642_1_0_1"/>
<feature type="repeat" description="ANK" evidence="6">
    <location>
        <begin position="210"/>
        <end position="242"/>
    </location>
</feature>
<dbReference type="OMA" id="NMPHIKT"/>
<dbReference type="GO" id="GO:0031436">
    <property type="term" value="C:BRCA1-BARD1 complex"/>
    <property type="evidence" value="ECO:0000318"/>
    <property type="project" value="GO_Central"/>
</dbReference>
<dbReference type="GO" id="GO:0008270">
    <property type="term" value="F:zinc ion binding"/>
    <property type="evidence" value="ECO:0007669"/>
    <property type="project" value="UniProtKB-KW"/>
</dbReference>
<dbReference type="SMART" id="SM00292">
    <property type="entry name" value="BRCT"/>
    <property type="match status" value="2"/>
</dbReference>
<dbReference type="InterPro" id="IPR001357">
    <property type="entry name" value="BRCT_dom"/>
</dbReference>
<dbReference type="Gene3D" id="3.40.50.10190">
    <property type="entry name" value="BRCT domain"/>
    <property type="match status" value="2"/>
</dbReference>
<evidence type="ECO:0000259" key="9">
    <source>
        <dbReference type="PROSITE" id="PS50172"/>
    </source>
</evidence>
<keyword evidence="3 7" id="KW-0863">Zinc-finger</keyword>
<dbReference type="STRING" id="6669.E9GF56"/>
<sequence length="534" mass="58629">MNNNNMSKINDKFPESRKSFLELGKLLECEACQMLACNPHVLGRCDHTFCLSCANLHSGKPCPKCGIFSEPGICRDLKIENLLKAYLPMAKFLGIDVTNTCENDVVNNNGSSAKPVAITPSAASRSSKSSKNVMKTENFASPVQTVKKRERAVSLNESLNSTISGTPASKINKRNQKGETLLHVACLKLDIQKVKELLGLGVNTNTQDNAGWTPLHEVVSSGNEALVTLLLENGANPNIPGGYNETPLHDAVASKQTAIARLLVSYGADVNARNSRGLTPKDMYSKDDEDMKAALESSTIVHSTHSYAERTTSQIIQLFVLNPEKKSQPRLNKLARALSFKLVSTYSSQVTHVAVRLDDPSNVIKANPHFYSAVLQGHFIVDFKWIEESEKLERLTDPCLHEIDGTLSRAPSDGAPGRLNIANQLPGLFNNCFFYLNGIFSTPSKADITQWIRHGGGSVLTRSPNPECIHPGEKIPYHAAPKGLLAQCSHFILYDLNAKTQPSLKYNMSHVKTLSVDWLVACIENFLLVDPFDF</sequence>
<evidence type="ECO:0008006" key="12">
    <source>
        <dbReference type="Google" id="ProtNLM"/>
    </source>
</evidence>
<evidence type="ECO:0000259" key="8">
    <source>
        <dbReference type="PROSITE" id="PS50089"/>
    </source>
</evidence>
<dbReference type="Proteomes" id="UP000000305">
    <property type="component" value="Unassembled WGS sequence"/>
</dbReference>
<evidence type="ECO:0000256" key="6">
    <source>
        <dbReference type="PROSITE-ProRule" id="PRU00023"/>
    </source>
</evidence>
<dbReference type="InParanoid" id="E9GF56"/>
<dbReference type="OrthoDB" id="2384350at2759"/>
<dbReference type="PANTHER" id="PTHR24171">
    <property type="entry name" value="ANKYRIN REPEAT DOMAIN-CONTAINING PROTEIN 39-RELATED"/>
    <property type="match status" value="1"/>
</dbReference>
<feature type="repeat" description="ANK" evidence="6">
    <location>
        <begin position="177"/>
        <end position="209"/>
    </location>
</feature>
<dbReference type="PROSITE" id="PS50089">
    <property type="entry name" value="ZF_RING_2"/>
    <property type="match status" value="1"/>
</dbReference>
<dbReference type="PROSITE" id="PS50172">
    <property type="entry name" value="BRCT"/>
    <property type="match status" value="1"/>
</dbReference>
<keyword evidence="1" id="KW-0479">Metal-binding</keyword>
<keyword evidence="5 6" id="KW-0040">ANK repeat</keyword>
<dbReference type="Pfam" id="PF00533">
    <property type="entry name" value="BRCT"/>
    <property type="match status" value="1"/>
</dbReference>
<keyword evidence="4" id="KW-0862">Zinc</keyword>
<dbReference type="eggNOG" id="KOG0504">
    <property type="taxonomic scope" value="Eukaryota"/>
</dbReference>
<gene>
    <name evidence="10" type="ORF">DAPPUDRAFT_102038</name>
</gene>
<evidence type="ECO:0000256" key="1">
    <source>
        <dbReference type="ARBA" id="ARBA00022723"/>
    </source>
</evidence>
<dbReference type="InterPro" id="IPR036770">
    <property type="entry name" value="Ankyrin_rpt-contain_sf"/>
</dbReference>
<dbReference type="InterPro" id="IPR013083">
    <property type="entry name" value="Znf_RING/FYVE/PHD"/>
</dbReference>
<dbReference type="KEGG" id="dpx:DAPPUDRAFT_102038"/>
<organism evidence="10 11">
    <name type="scientific">Daphnia pulex</name>
    <name type="common">Water flea</name>
    <dbReference type="NCBI Taxonomy" id="6669"/>
    <lineage>
        <taxon>Eukaryota</taxon>
        <taxon>Metazoa</taxon>
        <taxon>Ecdysozoa</taxon>
        <taxon>Arthropoda</taxon>
        <taxon>Crustacea</taxon>
        <taxon>Branchiopoda</taxon>
        <taxon>Diplostraca</taxon>
        <taxon>Cladocera</taxon>
        <taxon>Anomopoda</taxon>
        <taxon>Daphniidae</taxon>
        <taxon>Daphnia</taxon>
    </lineage>
</organism>
<dbReference type="SMART" id="SM00248">
    <property type="entry name" value="ANK"/>
    <property type="match status" value="3"/>
</dbReference>
<dbReference type="InterPro" id="IPR017907">
    <property type="entry name" value="Znf_RING_CS"/>
</dbReference>
<reference evidence="10 11" key="1">
    <citation type="journal article" date="2011" name="Science">
        <title>The ecoresponsive genome of Daphnia pulex.</title>
        <authorList>
            <person name="Colbourne J.K."/>
            <person name="Pfrender M.E."/>
            <person name="Gilbert D."/>
            <person name="Thomas W.K."/>
            <person name="Tucker A."/>
            <person name="Oakley T.H."/>
            <person name="Tokishita S."/>
            <person name="Aerts A."/>
            <person name="Arnold G.J."/>
            <person name="Basu M.K."/>
            <person name="Bauer D.J."/>
            <person name="Caceres C.E."/>
            <person name="Carmel L."/>
            <person name="Casola C."/>
            <person name="Choi J.H."/>
            <person name="Detter J.C."/>
            <person name="Dong Q."/>
            <person name="Dusheyko S."/>
            <person name="Eads B.D."/>
            <person name="Frohlich T."/>
            <person name="Geiler-Samerotte K.A."/>
            <person name="Gerlach D."/>
            <person name="Hatcher P."/>
            <person name="Jogdeo S."/>
            <person name="Krijgsveld J."/>
            <person name="Kriventseva E.V."/>
            <person name="Kultz D."/>
            <person name="Laforsch C."/>
            <person name="Lindquist E."/>
            <person name="Lopez J."/>
            <person name="Manak J.R."/>
            <person name="Muller J."/>
            <person name="Pangilinan J."/>
            <person name="Patwardhan R.P."/>
            <person name="Pitluck S."/>
            <person name="Pritham E.J."/>
            <person name="Rechtsteiner A."/>
            <person name="Rho M."/>
            <person name="Rogozin I.B."/>
            <person name="Sakarya O."/>
            <person name="Salamov A."/>
            <person name="Schaack S."/>
            <person name="Shapiro H."/>
            <person name="Shiga Y."/>
            <person name="Skalitzky C."/>
            <person name="Smith Z."/>
            <person name="Souvorov A."/>
            <person name="Sung W."/>
            <person name="Tang Z."/>
            <person name="Tsuchiya D."/>
            <person name="Tu H."/>
            <person name="Vos H."/>
            <person name="Wang M."/>
            <person name="Wolf Y.I."/>
            <person name="Yamagata H."/>
            <person name="Yamada T."/>
            <person name="Ye Y."/>
            <person name="Shaw J.R."/>
            <person name="Andrews J."/>
            <person name="Crease T.J."/>
            <person name="Tang H."/>
            <person name="Lucas S.M."/>
            <person name="Robertson H.M."/>
            <person name="Bork P."/>
            <person name="Koonin E.V."/>
            <person name="Zdobnov E.M."/>
            <person name="Grigoriev I.V."/>
            <person name="Lynch M."/>
            <person name="Boore J.L."/>
        </authorList>
    </citation>
    <scope>NUCLEOTIDE SEQUENCE [LARGE SCALE GENOMIC DNA]</scope>
</reference>
<evidence type="ECO:0000313" key="11">
    <source>
        <dbReference type="Proteomes" id="UP000000305"/>
    </source>
</evidence>
<dbReference type="PRINTS" id="PR01415">
    <property type="entry name" value="ANKYRIN"/>
</dbReference>
<name>E9GF56_DAPPU</name>
<dbReference type="EMBL" id="GL732541">
    <property type="protein sequence ID" value="EFX81945.1"/>
    <property type="molecule type" value="Genomic_DNA"/>
</dbReference>
<keyword evidence="2" id="KW-0677">Repeat</keyword>
<evidence type="ECO:0000256" key="5">
    <source>
        <dbReference type="ARBA" id="ARBA00023043"/>
    </source>
</evidence>
<proteinExistence type="predicted"/>
<dbReference type="SUPFAM" id="SSF57850">
    <property type="entry name" value="RING/U-box"/>
    <property type="match status" value="1"/>
</dbReference>